<dbReference type="PANTHER" id="PTHR31302:SF0">
    <property type="entry name" value="TRANSMEMBRANE PROTEIN WITH METALLOPHOSPHOESTERASE DOMAIN"/>
    <property type="match status" value="1"/>
</dbReference>
<dbReference type="InterPro" id="IPR051158">
    <property type="entry name" value="Metallophosphoesterase_sf"/>
</dbReference>
<dbReference type="GO" id="GO:0016787">
    <property type="term" value="F:hydrolase activity"/>
    <property type="evidence" value="ECO:0007669"/>
    <property type="project" value="InterPro"/>
</dbReference>
<evidence type="ECO:0000313" key="3">
    <source>
        <dbReference type="EMBL" id="OGF26297.1"/>
    </source>
</evidence>
<gene>
    <name evidence="3" type="ORF">A2227_03360</name>
</gene>
<keyword evidence="1" id="KW-0472">Membrane</keyword>
<feature type="domain" description="Calcineurin-like phosphoesterase" evidence="2">
    <location>
        <begin position="115"/>
        <end position="271"/>
    </location>
</feature>
<evidence type="ECO:0000256" key="1">
    <source>
        <dbReference type="SAM" id="Phobius"/>
    </source>
</evidence>
<dbReference type="InterPro" id="IPR004843">
    <property type="entry name" value="Calcineurin-like_PHP"/>
</dbReference>
<evidence type="ECO:0000259" key="2">
    <source>
        <dbReference type="Pfam" id="PF00149"/>
    </source>
</evidence>
<sequence>MLGLVLYGLATSFIVTILLNRLIENQATEWLYIASSVWYGLFANLLLAATAGWVIYGLSSLSRFTIDPRRLTAVLCLLAIIVSGYGIYNARYPLIKNINVKIKNLPPDWSGKTAVQITDLHLGAIYGIRWFTALTKNINSLNPDIVFITGDLFDGTGPDLTGLAAPLKDITASYGVYFVNGNHETYIGRDKVAAALAGTGVRYLRSETAMADGLTIAGLDYADRGEKEDPAGLLKGLDPDQPTILLKHAPNDIGDISAAKVDLVLSGHTHRGQLFPFGLITRLIFGKYHTGLNTNGDLTAYSSPGTGTWGPPMRTSGRSEITVIKFE</sequence>
<comment type="caution">
    <text evidence="3">The sequence shown here is derived from an EMBL/GenBank/DDBJ whole genome shotgun (WGS) entry which is preliminary data.</text>
</comment>
<dbReference type="CDD" id="cd07385">
    <property type="entry name" value="MPP_YkuE_C"/>
    <property type="match status" value="1"/>
</dbReference>
<proteinExistence type="predicted"/>
<dbReference type="PANTHER" id="PTHR31302">
    <property type="entry name" value="TRANSMEMBRANE PROTEIN WITH METALLOPHOSPHOESTERASE DOMAIN-RELATED"/>
    <property type="match status" value="1"/>
</dbReference>
<accession>A0A1F5SHV3</accession>
<reference evidence="3 4" key="1">
    <citation type="journal article" date="2016" name="Nat. Commun.">
        <title>Thousands of microbial genomes shed light on interconnected biogeochemical processes in an aquifer system.</title>
        <authorList>
            <person name="Anantharaman K."/>
            <person name="Brown C.T."/>
            <person name="Hug L.A."/>
            <person name="Sharon I."/>
            <person name="Castelle C.J."/>
            <person name="Probst A.J."/>
            <person name="Thomas B.C."/>
            <person name="Singh A."/>
            <person name="Wilkins M.J."/>
            <person name="Karaoz U."/>
            <person name="Brodie E.L."/>
            <person name="Williams K.H."/>
            <person name="Hubbard S.S."/>
            <person name="Banfield J.F."/>
        </authorList>
    </citation>
    <scope>NUCLEOTIDE SEQUENCE [LARGE SCALE GENOMIC DNA]</scope>
</reference>
<dbReference type="AlphaFoldDB" id="A0A1F5SHV3"/>
<evidence type="ECO:0000313" key="4">
    <source>
        <dbReference type="Proteomes" id="UP000178367"/>
    </source>
</evidence>
<organism evidence="3 4">
    <name type="scientific">Candidatus Falkowbacteria bacterium RIFOXYA2_FULL_47_19</name>
    <dbReference type="NCBI Taxonomy" id="1797994"/>
    <lineage>
        <taxon>Bacteria</taxon>
        <taxon>Candidatus Falkowiibacteriota</taxon>
    </lineage>
</organism>
<keyword evidence="1" id="KW-0812">Transmembrane</keyword>
<protein>
    <recommendedName>
        <fullName evidence="2">Calcineurin-like phosphoesterase domain-containing protein</fullName>
    </recommendedName>
</protein>
<keyword evidence="1" id="KW-1133">Transmembrane helix</keyword>
<feature type="transmembrane region" description="Helical" evidence="1">
    <location>
        <begin position="30"/>
        <end position="56"/>
    </location>
</feature>
<name>A0A1F5SHV3_9BACT</name>
<dbReference type="SUPFAM" id="SSF56300">
    <property type="entry name" value="Metallo-dependent phosphatases"/>
    <property type="match status" value="1"/>
</dbReference>
<dbReference type="EMBL" id="MFGB01000016">
    <property type="protein sequence ID" value="OGF26297.1"/>
    <property type="molecule type" value="Genomic_DNA"/>
</dbReference>
<feature type="transmembrane region" description="Helical" evidence="1">
    <location>
        <begin position="6"/>
        <end position="23"/>
    </location>
</feature>
<dbReference type="Pfam" id="PF00149">
    <property type="entry name" value="Metallophos"/>
    <property type="match status" value="1"/>
</dbReference>
<feature type="transmembrane region" description="Helical" evidence="1">
    <location>
        <begin position="71"/>
        <end position="88"/>
    </location>
</feature>
<dbReference type="Proteomes" id="UP000178367">
    <property type="component" value="Unassembled WGS sequence"/>
</dbReference>
<dbReference type="InterPro" id="IPR029052">
    <property type="entry name" value="Metallo-depent_PP-like"/>
</dbReference>
<dbReference type="Gene3D" id="3.60.21.10">
    <property type="match status" value="1"/>
</dbReference>